<dbReference type="InterPro" id="IPR010559">
    <property type="entry name" value="Sig_transdc_His_kin_internal"/>
</dbReference>
<feature type="transmembrane region" description="Helical" evidence="1">
    <location>
        <begin position="9"/>
        <end position="27"/>
    </location>
</feature>
<gene>
    <name evidence="3" type="ORF">CLV32_4231</name>
</gene>
<dbReference type="InterPro" id="IPR036890">
    <property type="entry name" value="HATPase_C_sf"/>
</dbReference>
<dbReference type="OrthoDB" id="9792992at2"/>
<evidence type="ECO:0000313" key="4">
    <source>
        <dbReference type="Proteomes" id="UP000295499"/>
    </source>
</evidence>
<dbReference type="Gene3D" id="3.30.565.10">
    <property type="entry name" value="Histidine kinase-like ATPase, C-terminal domain"/>
    <property type="match status" value="1"/>
</dbReference>
<dbReference type="GO" id="GO:0000155">
    <property type="term" value="F:phosphorelay sensor kinase activity"/>
    <property type="evidence" value="ECO:0007669"/>
    <property type="project" value="InterPro"/>
</dbReference>
<proteinExistence type="predicted"/>
<feature type="transmembrane region" description="Helical" evidence="1">
    <location>
        <begin position="99"/>
        <end position="119"/>
    </location>
</feature>
<dbReference type="PANTHER" id="PTHR34220:SF7">
    <property type="entry name" value="SENSOR HISTIDINE KINASE YPDA"/>
    <property type="match status" value="1"/>
</dbReference>
<keyword evidence="1" id="KW-1133">Transmembrane helix</keyword>
<organism evidence="3 4">
    <name type="scientific">Pedobacter duraquae</name>
    <dbReference type="NCBI Taxonomy" id="425511"/>
    <lineage>
        <taxon>Bacteria</taxon>
        <taxon>Pseudomonadati</taxon>
        <taxon>Bacteroidota</taxon>
        <taxon>Sphingobacteriia</taxon>
        <taxon>Sphingobacteriales</taxon>
        <taxon>Sphingobacteriaceae</taxon>
        <taxon>Pedobacter</taxon>
    </lineage>
</organism>
<dbReference type="AlphaFoldDB" id="A0A4V3C2W6"/>
<dbReference type="Pfam" id="PF06580">
    <property type="entry name" value="His_kinase"/>
    <property type="match status" value="1"/>
</dbReference>
<dbReference type="SUPFAM" id="SSF55874">
    <property type="entry name" value="ATPase domain of HSP90 chaperone/DNA topoisomerase II/histidine kinase"/>
    <property type="match status" value="1"/>
</dbReference>
<dbReference type="EMBL" id="SNWM01000006">
    <property type="protein sequence ID" value="TDO19609.1"/>
    <property type="molecule type" value="Genomic_DNA"/>
</dbReference>
<keyword evidence="1" id="KW-0812">Transmembrane</keyword>
<sequence>MKSSKKSHVLLVIIAAIPLYWGCLYYIELAAHQEIEELAFAATIGAIGFVYVGRYFAILRATQQKSSRNLLSSLALSIISCLIWLFIHADFPLEKTPALNLLLFWVPAIALSIASGMLLKLIRINISALEDARVDVANREGELKLLQSQLSPHFLFNTLNNLYGISMTRHEQVPGLLLKLSELLRYAVYDAKADFVLLTEEIDYINNYIEFEKIRLGDRLKITLDLETKAAEQICIAPMLLIVFIENAFKHARNSTDEYVTIEISLKIWARSILFSIRNSFQEHEDPSLNRKNSGLGLENVHRRLHLLYSGTHDLQVETENGFYQVALRLKVK</sequence>
<accession>A0A4V3C2W6</accession>
<reference evidence="3 4" key="1">
    <citation type="submission" date="2019-03" db="EMBL/GenBank/DDBJ databases">
        <title>Genomic Encyclopedia of Archaeal and Bacterial Type Strains, Phase II (KMG-II): from individual species to whole genera.</title>
        <authorList>
            <person name="Goeker M."/>
        </authorList>
    </citation>
    <scope>NUCLEOTIDE SEQUENCE [LARGE SCALE GENOMIC DNA]</scope>
    <source>
        <strain evidence="3 4">DSM 19034</strain>
    </source>
</reference>
<dbReference type="Proteomes" id="UP000295499">
    <property type="component" value="Unassembled WGS sequence"/>
</dbReference>
<feature type="domain" description="Signal transduction histidine kinase internal region" evidence="2">
    <location>
        <begin position="142"/>
        <end position="220"/>
    </location>
</feature>
<dbReference type="GO" id="GO:0016020">
    <property type="term" value="C:membrane"/>
    <property type="evidence" value="ECO:0007669"/>
    <property type="project" value="InterPro"/>
</dbReference>
<keyword evidence="4" id="KW-1185">Reference proteome</keyword>
<evidence type="ECO:0000259" key="2">
    <source>
        <dbReference type="Pfam" id="PF06580"/>
    </source>
</evidence>
<dbReference type="InterPro" id="IPR050640">
    <property type="entry name" value="Bact_2-comp_sensor_kinase"/>
</dbReference>
<dbReference type="RefSeq" id="WP_133558830.1">
    <property type="nucleotide sequence ID" value="NZ_SNWM01000006.1"/>
</dbReference>
<evidence type="ECO:0000256" key="1">
    <source>
        <dbReference type="SAM" id="Phobius"/>
    </source>
</evidence>
<feature type="transmembrane region" description="Helical" evidence="1">
    <location>
        <begin position="39"/>
        <end position="57"/>
    </location>
</feature>
<evidence type="ECO:0000313" key="3">
    <source>
        <dbReference type="EMBL" id="TDO19609.1"/>
    </source>
</evidence>
<keyword evidence="1" id="KW-0472">Membrane</keyword>
<feature type="transmembrane region" description="Helical" evidence="1">
    <location>
        <begin position="69"/>
        <end position="87"/>
    </location>
</feature>
<protein>
    <submittedName>
        <fullName evidence="3">GHKL domain-containing protein</fullName>
    </submittedName>
</protein>
<comment type="caution">
    <text evidence="3">The sequence shown here is derived from an EMBL/GenBank/DDBJ whole genome shotgun (WGS) entry which is preliminary data.</text>
</comment>
<dbReference type="PANTHER" id="PTHR34220">
    <property type="entry name" value="SENSOR HISTIDINE KINASE YPDA"/>
    <property type="match status" value="1"/>
</dbReference>
<name>A0A4V3C2W6_9SPHI</name>